<dbReference type="EMBL" id="BKCL01000001">
    <property type="protein sequence ID" value="GEQ96412.1"/>
    <property type="molecule type" value="Genomic_DNA"/>
</dbReference>
<dbReference type="RefSeq" id="WP_149999142.1">
    <property type="nucleotide sequence ID" value="NZ_BKCL01000001.1"/>
</dbReference>
<protein>
    <submittedName>
        <fullName evidence="1">Uncharacterized protein</fullName>
    </submittedName>
</protein>
<dbReference type="Proteomes" id="UP000325187">
    <property type="component" value="Unassembled WGS sequence"/>
</dbReference>
<proteinExistence type="predicted"/>
<organism evidence="1 3">
    <name type="scientific">Iodidimonas gelatinilytica</name>
    <dbReference type="NCBI Taxonomy" id="1236966"/>
    <lineage>
        <taxon>Bacteria</taxon>
        <taxon>Pseudomonadati</taxon>
        <taxon>Pseudomonadota</taxon>
        <taxon>Alphaproteobacteria</taxon>
        <taxon>Iodidimonadales</taxon>
        <taxon>Iodidimonadaceae</taxon>
        <taxon>Iodidimonas</taxon>
    </lineage>
</organism>
<comment type="caution">
    <text evidence="1">The sequence shown here is derived from an EMBL/GenBank/DDBJ whole genome shotgun (WGS) entry which is preliminary data.</text>
</comment>
<dbReference type="AlphaFoldDB" id="A0A5A7MK71"/>
<name>A0A5A7MK71_9PROT</name>
<accession>A0A5A7MWP3</accession>
<sequence>MTKSLIRVRYALEALNDQDQEAVVQLLEQTAQKKSQNRAPLINDGQDVYFCSRCGGYHPRQRYFGLKN</sequence>
<evidence type="ECO:0000313" key="4">
    <source>
        <dbReference type="Proteomes" id="UP000325187"/>
    </source>
</evidence>
<evidence type="ECO:0000313" key="2">
    <source>
        <dbReference type="EMBL" id="GER00257.1"/>
    </source>
</evidence>
<evidence type="ECO:0000313" key="1">
    <source>
        <dbReference type="EMBL" id="GEQ96412.1"/>
    </source>
</evidence>
<gene>
    <name evidence="1" type="ORF">JCM17844_00490</name>
    <name evidence="2" type="ORF">JCM17845_08800</name>
</gene>
<dbReference type="EMBL" id="BKCM01000003">
    <property type="protein sequence ID" value="GER00257.1"/>
    <property type="molecule type" value="Genomic_DNA"/>
</dbReference>
<keyword evidence="4" id="KW-1185">Reference proteome</keyword>
<evidence type="ECO:0000313" key="3">
    <source>
        <dbReference type="Proteomes" id="UP000322084"/>
    </source>
</evidence>
<accession>A0A5A7MK71</accession>
<reference evidence="3 4" key="1">
    <citation type="submission" date="2019-09" db="EMBL/GenBank/DDBJ databases">
        <title>NBRP : Genome information of microbial organism related human and environment.</title>
        <authorList>
            <person name="Hattori M."/>
            <person name="Oshima K."/>
            <person name="Inaba H."/>
            <person name="Suda W."/>
            <person name="Sakamoto M."/>
            <person name="Iino T."/>
            <person name="Kitahara M."/>
            <person name="Oshida Y."/>
            <person name="Iida T."/>
            <person name="Kudo T."/>
            <person name="Itoh T."/>
            <person name="Ohkuma M."/>
        </authorList>
    </citation>
    <scope>NUCLEOTIDE SEQUENCE [LARGE SCALE GENOMIC DNA]</scope>
    <source>
        <strain evidence="1 3">Hi-2</strain>
        <strain evidence="2 4">Mie-1</strain>
    </source>
</reference>
<dbReference type="Proteomes" id="UP000322084">
    <property type="component" value="Unassembled WGS sequence"/>
</dbReference>